<dbReference type="Proteomes" id="UP000198636">
    <property type="component" value="Unassembled WGS sequence"/>
</dbReference>
<keyword evidence="3" id="KW-0904">Protein phosphatase</keyword>
<keyword evidence="5" id="KW-0175">Coiled coil</keyword>
<gene>
    <name evidence="7" type="ORF">SAMN03080606_04191</name>
</gene>
<accession>A0A1G5LAZ0</accession>
<evidence type="ECO:0000259" key="6">
    <source>
        <dbReference type="SMART" id="SM00226"/>
    </source>
</evidence>
<feature type="domain" description="Phosphotyrosine protein phosphatase I" evidence="6">
    <location>
        <begin position="2"/>
        <end position="142"/>
    </location>
</feature>
<feature type="active site" description="Nucleophile" evidence="4">
    <location>
        <position position="8"/>
    </location>
</feature>
<evidence type="ECO:0000313" key="7">
    <source>
        <dbReference type="EMBL" id="SCZ09309.1"/>
    </source>
</evidence>
<feature type="active site" description="Proton donor" evidence="4">
    <location>
        <position position="123"/>
    </location>
</feature>
<evidence type="ECO:0000313" key="8">
    <source>
        <dbReference type="Proteomes" id="UP000198636"/>
    </source>
</evidence>
<dbReference type="PANTHER" id="PTHR11717">
    <property type="entry name" value="LOW MOLECULAR WEIGHT PROTEIN TYROSINE PHOSPHATASE"/>
    <property type="match status" value="1"/>
</dbReference>
<dbReference type="RefSeq" id="WP_242877044.1">
    <property type="nucleotide sequence ID" value="NZ_FMUS01000043.1"/>
</dbReference>
<dbReference type="Pfam" id="PF01451">
    <property type="entry name" value="LMWPc"/>
    <property type="match status" value="1"/>
</dbReference>
<dbReference type="InterPro" id="IPR050438">
    <property type="entry name" value="LMW_PTPase"/>
</dbReference>
<dbReference type="InterPro" id="IPR023485">
    <property type="entry name" value="Ptyr_pPase"/>
</dbReference>
<evidence type="ECO:0000256" key="4">
    <source>
        <dbReference type="PIRSR" id="PIRSR617867-1"/>
    </source>
</evidence>
<feature type="coiled-coil region" evidence="5">
    <location>
        <begin position="118"/>
        <end position="226"/>
    </location>
</feature>
<comment type="similarity">
    <text evidence="1">Belongs to the low molecular weight phosphotyrosine protein phosphatase family.</text>
</comment>
<keyword evidence="8" id="KW-1185">Reference proteome</keyword>
<reference evidence="7 8" key="1">
    <citation type="submission" date="2016-10" db="EMBL/GenBank/DDBJ databases">
        <authorList>
            <person name="de Groot N.N."/>
        </authorList>
    </citation>
    <scope>NUCLEOTIDE SEQUENCE [LARGE SCALE GENOMIC DNA]</scope>
    <source>
        <strain evidence="7 8">DSM 18978</strain>
    </source>
</reference>
<proteinExistence type="inferred from homology"/>
<dbReference type="CDD" id="cd16344">
    <property type="entry name" value="LMWPAP"/>
    <property type="match status" value="1"/>
</dbReference>
<name>A0A1G5LAZ0_9FIRM</name>
<evidence type="ECO:0000256" key="5">
    <source>
        <dbReference type="SAM" id="Coils"/>
    </source>
</evidence>
<dbReference type="PRINTS" id="PR00719">
    <property type="entry name" value="LMWPTPASE"/>
</dbReference>
<organism evidence="7 8">
    <name type="scientific">Alkaliphilus peptidifermentans DSM 18978</name>
    <dbReference type="NCBI Taxonomy" id="1120976"/>
    <lineage>
        <taxon>Bacteria</taxon>
        <taxon>Bacillati</taxon>
        <taxon>Bacillota</taxon>
        <taxon>Clostridia</taxon>
        <taxon>Peptostreptococcales</taxon>
        <taxon>Natronincolaceae</taxon>
        <taxon>Alkaliphilus</taxon>
    </lineage>
</organism>
<dbReference type="PANTHER" id="PTHR11717:SF31">
    <property type="entry name" value="LOW MOLECULAR WEIGHT PROTEIN-TYROSINE-PHOSPHATASE ETP-RELATED"/>
    <property type="match status" value="1"/>
</dbReference>
<evidence type="ECO:0000256" key="1">
    <source>
        <dbReference type="ARBA" id="ARBA00011063"/>
    </source>
</evidence>
<evidence type="ECO:0000256" key="3">
    <source>
        <dbReference type="ARBA" id="ARBA00022912"/>
    </source>
</evidence>
<dbReference type="GO" id="GO:0004725">
    <property type="term" value="F:protein tyrosine phosphatase activity"/>
    <property type="evidence" value="ECO:0007669"/>
    <property type="project" value="InterPro"/>
</dbReference>
<keyword evidence="2" id="KW-0378">Hydrolase</keyword>
<dbReference type="EMBL" id="FMUS01000043">
    <property type="protein sequence ID" value="SCZ09309.1"/>
    <property type="molecule type" value="Genomic_DNA"/>
</dbReference>
<dbReference type="SUPFAM" id="SSF52788">
    <property type="entry name" value="Phosphotyrosine protein phosphatases I"/>
    <property type="match status" value="1"/>
</dbReference>
<dbReference type="AlphaFoldDB" id="A0A1G5LAZ0"/>
<sequence>MKKILFVCTGNTCRSSMAEALFKEMLQQEKEADIEVISAGTGAMDGDKASLQARETMKELGMNIDKHRSKSLSKKLINEADLILTMTSNHKATVLNIAPEAMGKVYTLKEYAYNGEDMESIMDEMNEIYKKINEKKRAFLDENSKRLHELKDKREKLLKELKTIDRSVGKLEEDFRQAIEKYEDRLIFLRSRMPNFDIVDPFGQPIDAYRKSVEEIKENLEKIIKKIK</sequence>
<dbReference type="Gene3D" id="3.40.50.2300">
    <property type="match status" value="1"/>
</dbReference>
<evidence type="ECO:0000256" key="2">
    <source>
        <dbReference type="ARBA" id="ARBA00022801"/>
    </source>
</evidence>
<protein>
    <submittedName>
        <fullName evidence="7">Protein-tyrosine phosphatase</fullName>
    </submittedName>
</protein>
<dbReference type="InterPro" id="IPR017867">
    <property type="entry name" value="Tyr_phospatase_low_mol_wt"/>
</dbReference>
<dbReference type="SMART" id="SM00226">
    <property type="entry name" value="LMWPc"/>
    <property type="match status" value="1"/>
</dbReference>
<dbReference type="InterPro" id="IPR036196">
    <property type="entry name" value="Ptyr_pPase_sf"/>
</dbReference>
<dbReference type="STRING" id="1120976.SAMN03080606_04191"/>
<feature type="active site" evidence="4">
    <location>
        <position position="14"/>
    </location>
</feature>